<dbReference type="PANTHER" id="PTHR40465">
    <property type="entry name" value="CHROMOSOME 1, WHOLE GENOME SHOTGUN SEQUENCE"/>
    <property type="match status" value="1"/>
</dbReference>
<feature type="non-terminal residue" evidence="3">
    <location>
        <position position="1"/>
    </location>
</feature>
<protein>
    <recommendedName>
        <fullName evidence="2">DUF6534 domain-containing protein</fullName>
    </recommendedName>
</protein>
<sequence length="140" mass="15604">RSHRTGFKGSDMIVDRIIRITMQTGLLTSITAIINIVLFVHLLVNLPLCKLYSNSLFSTLNARGSWKFSESSSSEQNASVAYRLGSLNHAYLDPKSPSAIVRESQQQTKVDSSTPMHADIRAKQEVHVHVESYERSDATV</sequence>
<name>A0A9P5WXU8_9AGAR</name>
<evidence type="ECO:0000313" key="4">
    <source>
        <dbReference type="Proteomes" id="UP000807342"/>
    </source>
</evidence>
<gene>
    <name evidence="3" type="ORF">P691DRAFT_804680</name>
</gene>
<evidence type="ECO:0000259" key="2">
    <source>
        <dbReference type="Pfam" id="PF20152"/>
    </source>
</evidence>
<keyword evidence="1" id="KW-0812">Transmembrane</keyword>
<dbReference type="AlphaFoldDB" id="A0A9P5WXU8"/>
<dbReference type="Proteomes" id="UP000807342">
    <property type="component" value="Unassembled WGS sequence"/>
</dbReference>
<reference evidence="3" key="1">
    <citation type="submission" date="2020-11" db="EMBL/GenBank/DDBJ databases">
        <authorList>
            <consortium name="DOE Joint Genome Institute"/>
            <person name="Ahrendt S."/>
            <person name="Riley R."/>
            <person name="Andreopoulos W."/>
            <person name="Labutti K."/>
            <person name="Pangilinan J."/>
            <person name="Ruiz-Duenas F.J."/>
            <person name="Barrasa J.M."/>
            <person name="Sanchez-Garcia M."/>
            <person name="Camarero S."/>
            <person name="Miyauchi S."/>
            <person name="Serrano A."/>
            <person name="Linde D."/>
            <person name="Babiker R."/>
            <person name="Drula E."/>
            <person name="Ayuso-Fernandez I."/>
            <person name="Pacheco R."/>
            <person name="Padilla G."/>
            <person name="Ferreira P."/>
            <person name="Barriuso J."/>
            <person name="Kellner H."/>
            <person name="Castanera R."/>
            <person name="Alfaro M."/>
            <person name="Ramirez L."/>
            <person name="Pisabarro A.G."/>
            <person name="Kuo A."/>
            <person name="Tritt A."/>
            <person name="Lipzen A."/>
            <person name="He G."/>
            <person name="Yan M."/>
            <person name="Ng V."/>
            <person name="Cullen D."/>
            <person name="Martin F."/>
            <person name="Rosso M.-N."/>
            <person name="Henrissat B."/>
            <person name="Hibbett D."/>
            <person name="Martinez A.T."/>
            <person name="Grigoriev I.V."/>
        </authorList>
    </citation>
    <scope>NUCLEOTIDE SEQUENCE</scope>
    <source>
        <strain evidence="3">MF-IS2</strain>
    </source>
</reference>
<keyword evidence="1" id="KW-0472">Membrane</keyword>
<dbReference type="Pfam" id="PF20152">
    <property type="entry name" value="DUF6534"/>
    <property type="match status" value="1"/>
</dbReference>
<keyword evidence="1" id="KW-1133">Transmembrane helix</keyword>
<evidence type="ECO:0000256" key="1">
    <source>
        <dbReference type="SAM" id="Phobius"/>
    </source>
</evidence>
<proteinExistence type="predicted"/>
<dbReference type="EMBL" id="MU153159">
    <property type="protein sequence ID" value="KAF9439919.1"/>
    <property type="molecule type" value="Genomic_DNA"/>
</dbReference>
<evidence type="ECO:0000313" key="3">
    <source>
        <dbReference type="EMBL" id="KAF9439919.1"/>
    </source>
</evidence>
<accession>A0A9P5WXU8</accession>
<dbReference type="OrthoDB" id="3046394at2759"/>
<keyword evidence="4" id="KW-1185">Reference proteome</keyword>
<dbReference type="InterPro" id="IPR045339">
    <property type="entry name" value="DUF6534"/>
</dbReference>
<organism evidence="3 4">
    <name type="scientific">Macrolepiota fuliginosa MF-IS2</name>
    <dbReference type="NCBI Taxonomy" id="1400762"/>
    <lineage>
        <taxon>Eukaryota</taxon>
        <taxon>Fungi</taxon>
        <taxon>Dikarya</taxon>
        <taxon>Basidiomycota</taxon>
        <taxon>Agaricomycotina</taxon>
        <taxon>Agaricomycetes</taxon>
        <taxon>Agaricomycetidae</taxon>
        <taxon>Agaricales</taxon>
        <taxon>Agaricineae</taxon>
        <taxon>Agaricaceae</taxon>
        <taxon>Macrolepiota</taxon>
    </lineage>
</organism>
<feature type="domain" description="DUF6534" evidence="2">
    <location>
        <begin position="9"/>
        <end position="64"/>
    </location>
</feature>
<comment type="caution">
    <text evidence="3">The sequence shown here is derived from an EMBL/GenBank/DDBJ whole genome shotgun (WGS) entry which is preliminary data.</text>
</comment>
<feature type="transmembrane region" description="Helical" evidence="1">
    <location>
        <begin position="20"/>
        <end position="44"/>
    </location>
</feature>
<dbReference type="PANTHER" id="PTHR40465:SF1">
    <property type="entry name" value="DUF6534 DOMAIN-CONTAINING PROTEIN"/>
    <property type="match status" value="1"/>
</dbReference>